<dbReference type="Proteomes" id="UP000712600">
    <property type="component" value="Unassembled WGS sequence"/>
</dbReference>
<dbReference type="PANTHER" id="PTHR33265:SF5">
    <property type="entry name" value="COTTON FIBER PROTEIN"/>
    <property type="match status" value="1"/>
</dbReference>
<dbReference type="Pfam" id="PF05553">
    <property type="entry name" value="DUF761"/>
    <property type="match status" value="1"/>
</dbReference>
<dbReference type="EMBL" id="QGKX02000095">
    <property type="protein sequence ID" value="KAF3573445.1"/>
    <property type="molecule type" value="Genomic_DNA"/>
</dbReference>
<evidence type="ECO:0000313" key="2">
    <source>
        <dbReference type="Proteomes" id="UP000712600"/>
    </source>
</evidence>
<dbReference type="PANTHER" id="PTHR33265">
    <property type="entry name" value="AVR9/CF-9 RAPIDLY ELICITED PROTEIN-RELATED"/>
    <property type="match status" value="1"/>
</dbReference>
<name>A0A8S9RL82_BRACR</name>
<accession>A0A8S9RL82</accession>
<protein>
    <recommendedName>
        <fullName evidence="3">Cotton fiber protein</fullName>
    </recommendedName>
</protein>
<evidence type="ECO:0000313" key="1">
    <source>
        <dbReference type="EMBL" id="KAF3573445.1"/>
    </source>
</evidence>
<organism evidence="1 2">
    <name type="scientific">Brassica cretica</name>
    <name type="common">Mustard</name>
    <dbReference type="NCBI Taxonomy" id="69181"/>
    <lineage>
        <taxon>Eukaryota</taxon>
        <taxon>Viridiplantae</taxon>
        <taxon>Streptophyta</taxon>
        <taxon>Embryophyta</taxon>
        <taxon>Tracheophyta</taxon>
        <taxon>Spermatophyta</taxon>
        <taxon>Magnoliopsida</taxon>
        <taxon>eudicotyledons</taxon>
        <taxon>Gunneridae</taxon>
        <taxon>Pentapetalae</taxon>
        <taxon>rosids</taxon>
        <taxon>malvids</taxon>
        <taxon>Brassicales</taxon>
        <taxon>Brassicaceae</taxon>
        <taxon>Brassiceae</taxon>
        <taxon>Brassica</taxon>
    </lineage>
</organism>
<reference evidence="1" key="1">
    <citation type="submission" date="2019-12" db="EMBL/GenBank/DDBJ databases">
        <title>Genome sequencing and annotation of Brassica cretica.</title>
        <authorList>
            <person name="Studholme D.J."/>
            <person name="Sarris P."/>
        </authorList>
    </citation>
    <scope>NUCLEOTIDE SEQUENCE</scope>
    <source>
        <strain evidence="1">PFS-109/04</strain>
        <tissue evidence="1">Leaf</tissue>
    </source>
</reference>
<sequence>MGETKKKSRSITTQRTWSLVRMAFLWGRKGGIFKKWHMFELRNLFSKHLKALAHHSNSFDNGRCLGEKQLSFDDTPVFNVKMHRPVSMRSFGYDNGSCNEKCDRASPDDHQEEEEELGVDASADEFIANFYEQMKLQRQISCLKYKEHNEVV</sequence>
<gene>
    <name evidence="1" type="ORF">F2Q69_00063890</name>
</gene>
<comment type="caution">
    <text evidence="1">The sequence shown here is derived from an EMBL/GenBank/DDBJ whole genome shotgun (WGS) entry which is preliminary data.</text>
</comment>
<dbReference type="InterPro" id="IPR008480">
    <property type="entry name" value="DUF761_pln"/>
</dbReference>
<proteinExistence type="predicted"/>
<dbReference type="AlphaFoldDB" id="A0A8S9RL82"/>
<evidence type="ECO:0008006" key="3">
    <source>
        <dbReference type="Google" id="ProtNLM"/>
    </source>
</evidence>